<dbReference type="InterPro" id="IPR036397">
    <property type="entry name" value="RNaseH_sf"/>
</dbReference>
<dbReference type="Gene3D" id="3.30.420.10">
    <property type="entry name" value="Ribonuclease H-like superfamily/Ribonuclease H"/>
    <property type="match status" value="1"/>
</dbReference>
<evidence type="ECO:0000259" key="5">
    <source>
        <dbReference type="SMART" id="SM00479"/>
    </source>
</evidence>
<keyword evidence="2" id="KW-0378">Hydrolase</keyword>
<dbReference type="OrthoDB" id="9804290at2"/>
<feature type="domain" description="Exonuclease" evidence="5">
    <location>
        <begin position="18"/>
        <end position="202"/>
    </location>
</feature>
<keyword evidence="3 6" id="KW-0269">Exonuclease</keyword>
<dbReference type="PANTHER" id="PTHR30231">
    <property type="entry name" value="DNA POLYMERASE III SUBUNIT EPSILON"/>
    <property type="match status" value="1"/>
</dbReference>
<dbReference type="AlphaFoldDB" id="A0A238VRW9"/>
<reference evidence="6 7" key="1">
    <citation type="submission" date="2017-06" db="EMBL/GenBank/DDBJ databases">
        <authorList>
            <person name="Kim H.J."/>
            <person name="Triplett B.A."/>
        </authorList>
    </citation>
    <scope>NUCLEOTIDE SEQUENCE [LARGE SCALE GENOMIC DNA]</scope>
    <source>
        <strain evidence="6 7">DSM 44272</strain>
    </source>
</reference>
<evidence type="ECO:0000313" key="7">
    <source>
        <dbReference type="Proteomes" id="UP000198403"/>
    </source>
</evidence>
<keyword evidence="7" id="KW-1185">Reference proteome</keyword>
<dbReference type="EMBL" id="FZNO01000004">
    <property type="protein sequence ID" value="SNR36921.1"/>
    <property type="molecule type" value="Genomic_DNA"/>
</dbReference>
<evidence type="ECO:0000313" key="6">
    <source>
        <dbReference type="EMBL" id="SNR36921.1"/>
    </source>
</evidence>
<dbReference type="GO" id="GO:0003676">
    <property type="term" value="F:nucleic acid binding"/>
    <property type="evidence" value="ECO:0007669"/>
    <property type="project" value="InterPro"/>
</dbReference>
<organism evidence="6 7">
    <name type="scientific">Blastococcus mobilis</name>
    <dbReference type="NCBI Taxonomy" id="1938746"/>
    <lineage>
        <taxon>Bacteria</taxon>
        <taxon>Bacillati</taxon>
        <taxon>Actinomycetota</taxon>
        <taxon>Actinomycetes</taxon>
        <taxon>Geodermatophilales</taxon>
        <taxon>Geodermatophilaceae</taxon>
        <taxon>Blastococcus</taxon>
    </lineage>
</organism>
<proteinExistence type="predicted"/>
<evidence type="ECO:0000256" key="4">
    <source>
        <dbReference type="SAM" id="MobiDB-lite"/>
    </source>
</evidence>
<protein>
    <submittedName>
        <fullName evidence="6">Exonuclease</fullName>
    </submittedName>
</protein>
<evidence type="ECO:0000256" key="1">
    <source>
        <dbReference type="ARBA" id="ARBA00022722"/>
    </source>
</evidence>
<feature type="region of interest" description="Disordered" evidence="4">
    <location>
        <begin position="510"/>
        <end position="541"/>
    </location>
</feature>
<dbReference type="GO" id="GO:0008408">
    <property type="term" value="F:3'-5' exonuclease activity"/>
    <property type="evidence" value="ECO:0007669"/>
    <property type="project" value="TreeGrafter"/>
</dbReference>
<evidence type="ECO:0000256" key="3">
    <source>
        <dbReference type="ARBA" id="ARBA00022839"/>
    </source>
</evidence>
<sequence>MSAQEKGAAYRELVAGREFVVLDIETTRTKATRTADAAYHPISVGAVVLLNGTRRATFHRLANPGVPVDKDSSAYNGIRTADLTGQPEVATVLAELDAFLARYPDASLVCHNALFDVGHLASAYARAGMAPFDRLVFDTEFLGVRLKLPGVANFAKLTDLATRYGIDTALAVPRAQARLHKALKDAQDTAEVLDCLLAEAALAGITSWEEFCRVAKPKRSGDIAATVRRRRRMRAPQIPAGHVRSCHGRGRLPARPSEDALDAWTAKVAACVRLHCPTIAAKVLYDERQAPRLLDRLTGLLATSRDPGDMGTLLVGLEPLLERLDRPAARAWYKANHRHIRDAKPCEPHAACPACVAGGPCPRDVIYQLLTRRALDYGTTAAGVPVSLLSKQVKKDLYYGKSARKIDTWPAQGLSDVAAHMLWVVVQEARAKHQHTTVSKLLASAVERDLQLADPHLALEVARHWARSPDRDGDVEQLVTAVLAGATSNPGYGDLEAWFHGSFRRAAEARHAAARVPRPRKADPRRTPADIELRPPESSHTYRYQLHRLPPAG</sequence>
<name>A0A238VRW9_9ACTN</name>
<dbReference type="RefSeq" id="WP_089335570.1">
    <property type="nucleotide sequence ID" value="NZ_FZNO01000004.1"/>
</dbReference>
<feature type="compositionally biased region" description="Basic and acidic residues" evidence="4">
    <location>
        <begin position="520"/>
        <end position="537"/>
    </location>
</feature>
<dbReference type="CDD" id="cd06127">
    <property type="entry name" value="DEDDh"/>
    <property type="match status" value="1"/>
</dbReference>
<dbReference type="PANTHER" id="PTHR30231:SF4">
    <property type="entry name" value="PROTEIN NEN2"/>
    <property type="match status" value="1"/>
</dbReference>
<dbReference type="SMART" id="SM00479">
    <property type="entry name" value="EXOIII"/>
    <property type="match status" value="1"/>
</dbReference>
<dbReference type="InterPro" id="IPR012337">
    <property type="entry name" value="RNaseH-like_sf"/>
</dbReference>
<accession>A0A238VRW9</accession>
<gene>
    <name evidence="6" type="ORF">SAMN06272737_104188</name>
</gene>
<evidence type="ECO:0000256" key="2">
    <source>
        <dbReference type="ARBA" id="ARBA00022801"/>
    </source>
</evidence>
<dbReference type="Proteomes" id="UP000198403">
    <property type="component" value="Unassembled WGS sequence"/>
</dbReference>
<dbReference type="Pfam" id="PF00929">
    <property type="entry name" value="RNase_T"/>
    <property type="match status" value="1"/>
</dbReference>
<keyword evidence="1" id="KW-0540">Nuclease</keyword>
<dbReference type="SUPFAM" id="SSF53098">
    <property type="entry name" value="Ribonuclease H-like"/>
    <property type="match status" value="1"/>
</dbReference>
<dbReference type="InterPro" id="IPR013520">
    <property type="entry name" value="Ribonucl_H"/>
</dbReference>